<gene>
    <name evidence="2" type="ORF">CY0110_21982</name>
</gene>
<keyword evidence="1" id="KW-0472">Membrane</keyword>
<dbReference type="RefSeq" id="WP_008273955.1">
    <property type="nucleotide sequence ID" value="NZ_AAXW01000004.1"/>
</dbReference>
<evidence type="ECO:0000256" key="1">
    <source>
        <dbReference type="SAM" id="Phobius"/>
    </source>
</evidence>
<comment type="caution">
    <text evidence="2">The sequence shown here is derived from an EMBL/GenBank/DDBJ whole genome shotgun (WGS) entry which is preliminary data.</text>
</comment>
<feature type="transmembrane region" description="Helical" evidence="1">
    <location>
        <begin position="30"/>
        <end position="49"/>
    </location>
</feature>
<keyword evidence="1" id="KW-0812">Transmembrane</keyword>
<proteinExistence type="predicted"/>
<accession>A3IKU2</accession>
<sequence>MPINLILFIAALLVSWLVFRWLFTFVKSTATTALTIAIIVLLLQVGFGIDSQDLFREVINLPQRFQELFNR</sequence>
<protein>
    <submittedName>
        <fullName evidence="2">Uncharacterized protein</fullName>
    </submittedName>
</protein>
<dbReference type="Proteomes" id="UP000003781">
    <property type="component" value="Unassembled WGS sequence"/>
</dbReference>
<keyword evidence="1" id="KW-1133">Transmembrane helix</keyword>
<dbReference type="EMBL" id="AAXW01000004">
    <property type="protein sequence ID" value="EAZ92811.1"/>
    <property type="molecule type" value="Genomic_DNA"/>
</dbReference>
<dbReference type="eggNOG" id="ENOG50339ZS">
    <property type="taxonomic scope" value="Bacteria"/>
</dbReference>
<dbReference type="AlphaFoldDB" id="A3IKU2"/>
<evidence type="ECO:0000313" key="3">
    <source>
        <dbReference type="Proteomes" id="UP000003781"/>
    </source>
</evidence>
<reference evidence="2 3" key="1">
    <citation type="submission" date="2007-03" db="EMBL/GenBank/DDBJ databases">
        <authorList>
            <person name="Stal L."/>
            <person name="Ferriera S."/>
            <person name="Johnson J."/>
            <person name="Kravitz S."/>
            <person name="Beeson K."/>
            <person name="Sutton G."/>
            <person name="Rogers Y.-H."/>
            <person name="Friedman R."/>
            <person name="Frazier M."/>
            <person name="Venter J.C."/>
        </authorList>
    </citation>
    <scope>NUCLEOTIDE SEQUENCE [LARGE SCALE GENOMIC DNA]</scope>
    <source>
        <strain evidence="2 3">CCY0110</strain>
    </source>
</reference>
<organism evidence="2 3">
    <name type="scientific">Crocosphaera chwakensis CCY0110</name>
    <dbReference type="NCBI Taxonomy" id="391612"/>
    <lineage>
        <taxon>Bacteria</taxon>
        <taxon>Bacillati</taxon>
        <taxon>Cyanobacteriota</taxon>
        <taxon>Cyanophyceae</taxon>
        <taxon>Oscillatoriophycideae</taxon>
        <taxon>Chroococcales</taxon>
        <taxon>Aphanothecaceae</taxon>
        <taxon>Crocosphaera</taxon>
        <taxon>Crocosphaera chwakensis</taxon>
    </lineage>
</organism>
<keyword evidence="3" id="KW-1185">Reference proteome</keyword>
<evidence type="ECO:0000313" key="2">
    <source>
        <dbReference type="EMBL" id="EAZ92811.1"/>
    </source>
</evidence>
<name>A3IKU2_9CHRO</name>